<gene>
    <name evidence="4" type="primary">rps3</name>
</gene>
<comment type="similarity">
    <text evidence="1">Belongs to the universal ribosomal protein uS3 family.</text>
</comment>
<evidence type="ECO:0000256" key="1">
    <source>
        <dbReference type="ARBA" id="ARBA00010761"/>
    </source>
</evidence>
<dbReference type="Gene3D" id="3.30.1140.32">
    <property type="entry name" value="Ribosomal protein S3, C-terminal domain"/>
    <property type="match status" value="1"/>
</dbReference>
<reference evidence="4" key="1">
    <citation type="submission" date="2014-02" db="EMBL/GenBank/DDBJ databases">
        <title>Complete Sequences of the Mitochondrial DNA of two Gracilaria vermiculophylla (Rhodophyta Gracilariaceae) from China and Russia.</title>
        <authorList>
            <person name="Chi S."/>
            <person name="Qian H."/>
            <person name="Zhang L."/>
            <person name="Lv H."/>
            <person name="Li T.-Y."/>
            <person name="Liu C."/>
            <person name="Liu T."/>
        </authorList>
    </citation>
    <scope>NUCLEOTIDE SEQUENCE</scope>
</reference>
<dbReference type="InterPro" id="IPR036419">
    <property type="entry name" value="Ribosomal_S3_C_sf"/>
</dbReference>
<keyword evidence="3" id="KW-0687">Ribonucleoprotein</keyword>
<dbReference type="EMBL" id="KJ526627">
    <property type="protein sequence ID" value="AHZ58242.1"/>
    <property type="molecule type" value="Genomic_DNA"/>
</dbReference>
<dbReference type="SUPFAM" id="SSF54821">
    <property type="entry name" value="Ribosomal protein S3 C-terminal domain"/>
    <property type="match status" value="1"/>
</dbReference>
<sequence>MTKKINPISLRLGLSQVWEIAIQSYGKFNSCYVKFIFKQLQIEKTINRIIYSNKFLIHDQEFWYIENKLLLNIYFTELSTNHLDKYLSLIKKLSKVIFNWFLVKISIKIYKRTNLITTTNLITNYALYLFAQNKNPNKVLWQICLFLKKHLNSYKIVYSTRGIRLIYLKGFKVRIVGRFDNTKSQMAKSIQQSSGPMSLVSLKNHVEFIQETLYTKLGSCGLQIWLFYEID</sequence>
<geneLocation type="mitochondrion" evidence="4"/>
<dbReference type="AlphaFoldDB" id="A0A0F6N3P6"/>
<evidence type="ECO:0000256" key="2">
    <source>
        <dbReference type="ARBA" id="ARBA00022980"/>
    </source>
</evidence>
<dbReference type="GO" id="GO:0005840">
    <property type="term" value="C:ribosome"/>
    <property type="evidence" value="ECO:0007669"/>
    <property type="project" value="UniProtKB-KW"/>
</dbReference>
<protein>
    <submittedName>
        <fullName evidence="4">Ribosomal protein S3</fullName>
    </submittedName>
</protein>
<keyword evidence="2 4" id="KW-0689">Ribosomal protein</keyword>
<proteinExistence type="inferred from homology"/>
<accession>A0A0F6N3P6</accession>
<keyword evidence="4" id="KW-0496">Mitochondrion</keyword>
<name>A0A0F6N3P6_9FLOR</name>
<evidence type="ECO:0000313" key="4">
    <source>
        <dbReference type="EMBL" id="AHZ58242.1"/>
    </source>
</evidence>
<dbReference type="GO" id="GO:1990904">
    <property type="term" value="C:ribonucleoprotein complex"/>
    <property type="evidence" value="ECO:0007669"/>
    <property type="project" value="UniProtKB-KW"/>
</dbReference>
<dbReference type="EMBL" id="KJ526626">
    <property type="protein sequence ID" value="AHZ58217.1"/>
    <property type="molecule type" value="Genomic_DNA"/>
</dbReference>
<evidence type="ECO:0000256" key="3">
    <source>
        <dbReference type="ARBA" id="ARBA00023274"/>
    </source>
</evidence>
<organism evidence="4">
    <name type="scientific">Gracilaria vermiculophylla</name>
    <dbReference type="NCBI Taxonomy" id="2608709"/>
    <lineage>
        <taxon>Eukaryota</taxon>
        <taxon>Rhodophyta</taxon>
        <taxon>Florideophyceae</taxon>
        <taxon>Rhodymeniophycidae</taxon>
        <taxon>Gracilariales</taxon>
        <taxon>Gracilariaceae</taxon>
        <taxon>Gracilaria</taxon>
    </lineage>
</organism>